<dbReference type="PANTHER" id="PTHR23159">
    <property type="entry name" value="CENTROSOMAL PROTEIN 2"/>
    <property type="match status" value="1"/>
</dbReference>
<accession>A0A0A1TIH6</accession>
<keyword evidence="1" id="KW-0175">Coiled coil</keyword>
<keyword evidence="4" id="KW-1185">Reference proteome</keyword>
<dbReference type="AlphaFoldDB" id="A0A0A1TIH6"/>
<evidence type="ECO:0000256" key="2">
    <source>
        <dbReference type="SAM" id="MobiDB-lite"/>
    </source>
</evidence>
<evidence type="ECO:0000256" key="1">
    <source>
        <dbReference type="SAM" id="Coils"/>
    </source>
</evidence>
<dbReference type="HOGENOM" id="CLU_024110_0_0_1"/>
<evidence type="ECO:0008006" key="5">
    <source>
        <dbReference type="Google" id="ProtNLM"/>
    </source>
</evidence>
<evidence type="ECO:0000313" key="3">
    <source>
        <dbReference type="EMBL" id="CEJ94809.1"/>
    </source>
</evidence>
<evidence type="ECO:0000313" key="4">
    <source>
        <dbReference type="Proteomes" id="UP000039046"/>
    </source>
</evidence>
<feature type="region of interest" description="Disordered" evidence="2">
    <location>
        <begin position="636"/>
        <end position="701"/>
    </location>
</feature>
<dbReference type="PANTHER" id="PTHR23159:SF31">
    <property type="entry name" value="CENTROSOME-ASSOCIATED PROTEIN CEP250 ISOFORM X1"/>
    <property type="match status" value="1"/>
</dbReference>
<sequence>MADSNLPIAVRRTRRSNARLIKLEDTSAECPLPPKTPGRRRRSVRFSEPGPESGLTPMMRRTSMLTPKSRRSSTPSLGRRHSTPSSIHGTTCRSLSFSDPIHHTMDGRVERRVRRNGMRDMLNKLDFEKRRMVQLSRAEIGRLQDEVKARDKEIHELQNATIVIDTERIWDLENQVDRLKRELQEKERQEREDTMEHDWTMAARGPYNDEYTDMIVDDDHFGNETMAQLGASTPSRARSSFPTPPATSPTVPATPCSLRFPSPNSHAGVQTSLPDKEKLQMEEDLASLQLEVAKLTTTLESYKATHSRMALRLSSAEAAQASGSELLDSIENELASLMQSATDKNAALADLSALISKLGFPGKDVGEMVASVSSGFRAARLELEYLTPGELTLPLTSHGAEVLDLLLTRLRELASKSKEDDTSIDEYHHIEQSLRKQLDARVSAMDALHAELTKAKALLEEKTTEVEQLKHGNSRFQGAIKSYIRDISELEALVEQLDKDRQEAAIKTKMQQDETEEELAIKNKAIDELDQKMLESVKQTEQLLQEISDMEDHHVKRVAGLNKQHGQALALRDARVMELRVEIDRVNEAIRAAHESIRVLRVQNGALQTKMAGERLKAKQALDSMKAELERVLEMSNGLLSSPKPETRLKSSPFRSGSKRSSDESDESRIGSLAPRESNTKKARRRPDSGLGLLEEDNTTF</sequence>
<feature type="coiled-coil region" evidence="1">
    <location>
        <begin position="118"/>
        <end position="196"/>
    </location>
</feature>
<gene>
    <name evidence="3" type="ORF">VHEMI10318</name>
</gene>
<dbReference type="EMBL" id="CDHN01000007">
    <property type="protein sequence ID" value="CEJ94809.1"/>
    <property type="molecule type" value="Genomic_DNA"/>
</dbReference>
<proteinExistence type="predicted"/>
<feature type="coiled-coil region" evidence="1">
    <location>
        <begin position="445"/>
        <end position="546"/>
    </location>
</feature>
<feature type="compositionally biased region" description="Basic and acidic residues" evidence="2">
    <location>
        <begin position="660"/>
        <end position="669"/>
    </location>
</feature>
<feature type="region of interest" description="Disordered" evidence="2">
    <location>
        <begin position="231"/>
        <end position="252"/>
    </location>
</feature>
<feature type="coiled-coil region" evidence="1">
    <location>
        <begin position="278"/>
        <end position="347"/>
    </location>
</feature>
<protein>
    <recommendedName>
        <fullName evidence="5">Glycolipid 2-alpha-mannosyltransferase</fullName>
    </recommendedName>
</protein>
<name>A0A0A1TIH6_9HYPO</name>
<reference evidence="3 4" key="1">
    <citation type="journal article" date="2015" name="Genome Announc.">
        <title>Draft Genome Sequence and Gene Annotation of the Entomopathogenic Fungus Verticillium hemipterigenum.</title>
        <authorList>
            <person name="Horn F."/>
            <person name="Habel A."/>
            <person name="Scharf D.H."/>
            <person name="Dworschak J."/>
            <person name="Brakhage A.A."/>
            <person name="Guthke R."/>
            <person name="Hertweck C."/>
            <person name="Linde J."/>
        </authorList>
    </citation>
    <scope>NUCLEOTIDE SEQUENCE [LARGE SCALE GENOMIC DNA]</scope>
</reference>
<dbReference type="STRING" id="1531966.A0A0A1TIH6"/>
<feature type="region of interest" description="Disordered" evidence="2">
    <location>
        <begin position="25"/>
        <end position="90"/>
    </location>
</feature>
<dbReference type="Proteomes" id="UP000039046">
    <property type="component" value="Unassembled WGS sequence"/>
</dbReference>
<feature type="coiled-coil region" evidence="1">
    <location>
        <begin position="576"/>
        <end position="635"/>
    </location>
</feature>
<organism evidence="3 4">
    <name type="scientific">[Torrubiella] hemipterigena</name>
    <dbReference type="NCBI Taxonomy" id="1531966"/>
    <lineage>
        <taxon>Eukaryota</taxon>
        <taxon>Fungi</taxon>
        <taxon>Dikarya</taxon>
        <taxon>Ascomycota</taxon>
        <taxon>Pezizomycotina</taxon>
        <taxon>Sordariomycetes</taxon>
        <taxon>Hypocreomycetidae</taxon>
        <taxon>Hypocreales</taxon>
        <taxon>Clavicipitaceae</taxon>
        <taxon>Clavicipitaceae incertae sedis</taxon>
        <taxon>'Torrubiella' clade</taxon>
    </lineage>
</organism>